<sequence length="322" mass="33962">MTRSKLAVSLLIAGTLALGGCGAAVSQRAADREAVAETSYPPTGQLLTVEGHTVHAHVEGHGPDLILIHGASGSTRDFTFSFVERMKGRYRVIAFDRPGLGWSDDIGPDGVSPLVQADLLRKAAEQLGVKRPIVLGHSYGAAVALAWGLRDPGHTAAIVTVSGAVMPWPGDLGPLYSLTASSFGQAAVVPLISAFVSPDRAEKVVGQIFAPQAVPPGYADYFGVGLSLRRESFRINARQVTGLKPYLKLMQPNYAKLPMPVEILHGDADQVVPVEIHARPLGRLIPNAHVTILPGIGHMPHHVAPEAVAAAIDRAAVRAGLR</sequence>
<evidence type="ECO:0000313" key="4">
    <source>
        <dbReference type="Proteomes" id="UP000266305"/>
    </source>
</evidence>
<dbReference type="InterPro" id="IPR050266">
    <property type="entry name" value="AB_hydrolase_sf"/>
</dbReference>
<dbReference type="AlphaFoldDB" id="A0AAX1UME4"/>
<protein>
    <submittedName>
        <fullName evidence="3">Alpha/beta hydrolase</fullName>
    </submittedName>
</protein>
<name>A0AAX1UME4_CERSP</name>
<gene>
    <name evidence="3" type="ORF">D1114_06305</name>
</gene>
<dbReference type="PROSITE" id="PS51257">
    <property type="entry name" value="PROKAR_LIPOPROTEIN"/>
    <property type="match status" value="1"/>
</dbReference>
<keyword evidence="1" id="KW-0732">Signal</keyword>
<dbReference type="GO" id="GO:0016020">
    <property type="term" value="C:membrane"/>
    <property type="evidence" value="ECO:0007669"/>
    <property type="project" value="TreeGrafter"/>
</dbReference>
<dbReference type="SUPFAM" id="SSF53474">
    <property type="entry name" value="alpha/beta-Hydrolases"/>
    <property type="match status" value="1"/>
</dbReference>
<feature type="signal peptide" evidence="1">
    <location>
        <begin position="1"/>
        <end position="23"/>
    </location>
</feature>
<dbReference type="PANTHER" id="PTHR43798:SF33">
    <property type="entry name" value="HYDROLASE, PUTATIVE (AFU_ORTHOLOGUE AFUA_2G14860)-RELATED"/>
    <property type="match status" value="1"/>
</dbReference>
<dbReference type="PANTHER" id="PTHR43798">
    <property type="entry name" value="MONOACYLGLYCEROL LIPASE"/>
    <property type="match status" value="1"/>
</dbReference>
<reference evidence="3 4" key="1">
    <citation type="submission" date="2018-08" db="EMBL/GenBank/DDBJ databases">
        <title>Draft genome sequence of Rhodobacter sphaeroides FY.</title>
        <authorList>
            <person name="Rayyan A."/>
            <person name="Meyer T.E."/>
            <person name="Kyndt J.A."/>
        </authorList>
    </citation>
    <scope>NUCLEOTIDE SEQUENCE [LARGE SCALE GENOMIC DNA]</scope>
    <source>
        <strain evidence="3 4">FY</strain>
    </source>
</reference>
<evidence type="ECO:0000313" key="3">
    <source>
        <dbReference type="EMBL" id="RHZ96318.1"/>
    </source>
</evidence>
<organism evidence="3 4">
    <name type="scientific">Cereibacter sphaeroides</name>
    <name type="common">Rhodobacter sphaeroides</name>
    <dbReference type="NCBI Taxonomy" id="1063"/>
    <lineage>
        <taxon>Bacteria</taxon>
        <taxon>Pseudomonadati</taxon>
        <taxon>Pseudomonadota</taxon>
        <taxon>Alphaproteobacteria</taxon>
        <taxon>Rhodobacterales</taxon>
        <taxon>Paracoccaceae</taxon>
        <taxon>Cereibacter</taxon>
    </lineage>
</organism>
<feature type="domain" description="AB hydrolase-1" evidence="2">
    <location>
        <begin position="65"/>
        <end position="311"/>
    </location>
</feature>
<dbReference type="EMBL" id="QWGP01000005">
    <property type="protein sequence ID" value="RHZ96318.1"/>
    <property type="molecule type" value="Genomic_DNA"/>
</dbReference>
<dbReference type="GO" id="GO:0016787">
    <property type="term" value="F:hydrolase activity"/>
    <property type="evidence" value="ECO:0007669"/>
    <property type="project" value="UniProtKB-KW"/>
</dbReference>
<evidence type="ECO:0000256" key="1">
    <source>
        <dbReference type="SAM" id="SignalP"/>
    </source>
</evidence>
<evidence type="ECO:0000259" key="2">
    <source>
        <dbReference type="Pfam" id="PF12697"/>
    </source>
</evidence>
<dbReference type="Pfam" id="PF12697">
    <property type="entry name" value="Abhydrolase_6"/>
    <property type="match status" value="1"/>
</dbReference>
<comment type="caution">
    <text evidence="3">The sequence shown here is derived from an EMBL/GenBank/DDBJ whole genome shotgun (WGS) entry which is preliminary data.</text>
</comment>
<keyword evidence="3" id="KW-0378">Hydrolase</keyword>
<proteinExistence type="predicted"/>
<dbReference type="PRINTS" id="PR00111">
    <property type="entry name" value="ABHYDROLASE"/>
</dbReference>
<dbReference type="Gene3D" id="3.40.50.1820">
    <property type="entry name" value="alpha/beta hydrolase"/>
    <property type="match status" value="1"/>
</dbReference>
<dbReference type="InterPro" id="IPR029058">
    <property type="entry name" value="AB_hydrolase_fold"/>
</dbReference>
<dbReference type="InterPro" id="IPR000073">
    <property type="entry name" value="AB_hydrolase_1"/>
</dbReference>
<accession>A0AAX1UME4</accession>
<feature type="chain" id="PRO_5043589619" evidence="1">
    <location>
        <begin position="24"/>
        <end position="322"/>
    </location>
</feature>
<dbReference type="Proteomes" id="UP000266305">
    <property type="component" value="Unassembled WGS sequence"/>
</dbReference>